<evidence type="ECO:0000313" key="2">
    <source>
        <dbReference type="Proteomes" id="UP000245768"/>
    </source>
</evidence>
<dbReference type="AlphaFoldDB" id="A0A316YT35"/>
<organism evidence="1 2">
    <name type="scientific">Acaromyces ingoldii</name>
    <dbReference type="NCBI Taxonomy" id="215250"/>
    <lineage>
        <taxon>Eukaryota</taxon>
        <taxon>Fungi</taxon>
        <taxon>Dikarya</taxon>
        <taxon>Basidiomycota</taxon>
        <taxon>Ustilaginomycotina</taxon>
        <taxon>Exobasidiomycetes</taxon>
        <taxon>Exobasidiales</taxon>
        <taxon>Cryptobasidiaceae</taxon>
        <taxon>Acaromyces</taxon>
    </lineage>
</organism>
<name>A0A316YT35_9BASI</name>
<sequence length="78" mass="8248">MCGNTYRALFGLQARKRKTARVPHQFPWASVVDLARSAPLQVASRSSQPGLTTISDLALVALTSCSLGSTLDGAVFLA</sequence>
<evidence type="ECO:0000313" key="1">
    <source>
        <dbReference type="EMBL" id="PWN90895.1"/>
    </source>
</evidence>
<dbReference type="InParanoid" id="A0A316YT35"/>
<keyword evidence="2" id="KW-1185">Reference proteome</keyword>
<dbReference type="RefSeq" id="XP_025378093.1">
    <property type="nucleotide sequence ID" value="XM_025521863.1"/>
</dbReference>
<dbReference type="EMBL" id="KZ819636">
    <property type="protein sequence ID" value="PWN90895.1"/>
    <property type="molecule type" value="Genomic_DNA"/>
</dbReference>
<reference evidence="1 2" key="1">
    <citation type="journal article" date="2018" name="Mol. Biol. Evol.">
        <title>Broad Genomic Sampling Reveals a Smut Pathogenic Ancestry of the Fungal Clade Ustilaginomycotina.</title>
        <authorList>
            <person name="Kijpornyongpan T."/>
            <person name="Mondo S.J."/>
            <person name="Barry K."/>
            <person name="Sandor L."/>
            <person name="Lee J."/>
            <person name="Lipzen A."/>
            <person name="Pangilinan J."/>
            <person name="LaButti K."/>
            <person name="Hainaut M."/>
            <person name="Henrissat B."/>
            <person name="Grigoriev I.V."/>
            <person name="Spatafora J.W."/>
            <person name="Aime M.C."/>
        </authorList>
    </citation>
    <scope>NUCLEOTIDE SEQUENCE [LARGE SCALE GENOMIC DNA]</scope>
    <source>
        <strain evidence="1 2">MCA 4198</strain>
    </source>
</reference>
<protein>
    <submittedName>
        <fullName evidence="1">Uncharacterized protein</fullName>
    </submittedName>
</protein>
<accession>A0A316YT35</accession>
<proteinExistence type="predicted"/>
<dbReference type="GeneID" id="37043779"/>
<dbReference type="Proteomes" id="UP000245768">
    <property type="component" value="Unassembled WGS sequence"/>
</dbReference>
<gene>
    <name evidence="1" type="ORF">FA10DRAFT_267324</name>
</gene>